<accession>A0ABR0B276</accession>
<proteinExistence type="predicted"/>
<keyword evidence="3" id="KW-1185">Reference proteome</keyword>
<organism evidence="2 3">
    <name type="scientific">Daphnia magna</name>
    <dbReference type="NCBI Taxonomy" id="35525"/>
    <lineage>
        <taxon>Eukaryota</taxon>
        <taxon>Metazoa</taxon>
        <taxon>Ecdysozoa</taxon>
        <taxon>Arthropoda</taxon>
        <taxon>Crustacea</taxon>
        <taxon>Branchiopoda</taxon>
        <taxon>Diplostraca</taxon>
        <taxon>Cladocera</taxon>
        <taxon>Anomopoda</taxon>
        <taxon>Daphniidae</taxon>
        <taxon>Daphnia</taxon>
    </lineage>
</organism>
<protein>
    <submittedName>
        <fullName evidence="2">Uncharacterized protein</fullName>
    </submittedName>
</protein>
<evidence type="ECO:0000313" key="3">
    <source>
        <dbReference type="Proteomes" id="UP001234178"/>
    </source>
</evidence>
<gene>
    <name evidence="2" type="ORF">OUZ56_027883</name>
</gene>
<evidence type="ECO:0000256" key="1">
    <source>
        <dbReference type="SAM" id="MobiDB-lite"/>
    </source>
</evidence>
<feature type="compositionally biased region" description="Basic and acidic residues" evidence="1">
    <location>
        <begin position="76"/>
        <end position="85"/>
    </location>
</feature>
<reference evidence="2 3" key="1">
    <citation type="journal article" date="2023" name="Nucleic Acids Res.">
        <title>The hologenome of Daphnia magna reveals possible DNA methylation and microbiome-mediated evolution of the host genome.</title>
        <authorList>
            <person name="Chaturvedi A."/>
            <person name="Li X."/>
            <person name="Dhandapani V."/>
            <person name="Marshall H."/>
            <person name="Kissane S."/>
            <person name="Cuenca-Cambronero M."/>
            <person name="Asole G."/>
            <person name="Calvet F."/>
            <person name="Ruiz-Romero M."/>
            <person name="Marangio P."/>
            <person name="Guigo R."/>
            <person name="Rago D."/>
            <person name="Mirbahai L."/>
            <person name="Eastwood N."/>
            <person name="Colbourne J.K."/>
            <person name="Zhou J."/>
            <person name="Mallon E."/>
            <person name="Orsini L."/>
        </authorList>
    </citation>
    <scope>NUCLEOTIDE SEQUENCE [LARGE SCALE GENOMIC DNA]</scope>
    <source>
        <strain evidence="2">LRV0_1</strain>
    </source>
</reference>
<name>A0ABR0B276_9CRUS</name>
<dbReference type="EMBL" id="JAOYFB010000040">
    <property type="protein sequence ID" value="KAK4035800.1"/>
    <property type="molecule type" value="Genomic_DNA"/>
</dbReference>
<evidence type="ECO:0000313" key="2">
    <source>
        <dbReference type="EMBL" id="KAK4035800.1"/>
    </source>
</evidence>
<comment type="caution">
    <text evidence="2">The sequence shown here is derived from an EMBL/GenBank/DDBJ whole genome shotgun (WGS) entry which is preliminary data.</text>
</comment>
<dbReference type="Proteomes" id="UP001234178">
    <property type="component" value="Unassembled WGS sequence"/>
</dbReference>
<sequence>MEPTRPAFDRSWRHRSLQLLRLPENGQLGIEFFLLCDQSLRYKTRPGAVLYRDFYVHKKKERKKRSPFQKSLQSTDNEKEIANSM</sequence>
<feature type="region of interest" description="Disordered" evidence="1">
    <location>
        <begin position="62"/>
        <end position="85"/>
    </location>
</feature>